<keyword evidence="1" id="KW-0812">Transmembrane</keyword>
<protein>
    <submittedName>
        <fullName evidence="2">Uncharacterized protein</fullName>
    </submittedName>
</protein>
<dbReference type="AlphaFoldDB" id="A0A4R8FPG1"/>
<accession>A0A4R8FPG1</accession>
<name>A0A4R8FPG1_9RHOB</name>
<dbReference type="RefSeq" id="WP_134079118.1">
    <property type="nucleotide sequence ID" value="NZ_SOEB01000024.1"/>
</dbReference>
<keyword evidence="1" id="KW-0472">Membrane</keyword>
<evidence type="ECO:0000256" key="1">
    <source>
        <dbReference type="SAM" id="Phobius"/>
    </source>
</evidence>
<proteinExistence type="predicted"/>
<sequence>MSTVRDDICEIAAEIGRGSDDQETIISPLYRRAVVDLAHGCVGVLIGWLSVVALPIGLVFWAGYCALQWWQTNGGSRLRDARVDFVLALIGLVAVKTGLLVALVLAPWAGALLAHFSRRTWR</sequence>
<comment type="caution">
    <text evidence="2">The sequence shown here is derived from an EMBL/GenBank/DDBJ whole genome shotgun (WGS) entry which is preliminary data.</text>
</comment>
<dbReference type="Proteomes" id="UP000295484">
    <property type="component" value="Unassembled WGS sequence"/>
</dbReference>
<feature type="transmembrane region" description="Helical" evidence="1">
    <location>
        <begin position="85"/>
        <end position="109"/>
    </location>
</feature>
<gene>
    <name evidence="2" type="ORF">EV657_12467</name>
</gene>
<evidence type="ECO:0000313" key="3">
    <source>
        <dbReference type="Proteomes" id="UP000295484"/>
    </source>
</evidence>
<reference evidence="2 3" key="1">
    <citation type="submission" date="2019-03" db="EMBL/GenBank/DDBJ databases">
        <title>Genomic Encyclopedia of Type Strains, Phase IV (KMG-IV): sequencing the most valuable type-strain genomes for metagenomic binning, comparative biology and taxonomic classification.</title>
        <authorList>
            <person name="Goeker M."/>
        </authorList>
    </citation>
    <scope>NUCLEOTIDE SEQUENCE [LARGE SCALE GENOMIC DNA]</scope>
    <source>
        <strain evidence="2 3">JA181</strain>
    </source>
</reference>
<evidence type="ECO:0000313" key="2">
    <source>
        <dbReference type="EMBL" id="TDX24171.1"/>
    </source>
</evidence>
<organism evidence="2 3">
    <name type="scientific">Rhodovulum visakhapatnamense</name>
    <dbReference type="NCBI Taxonomy" id="364297"/>
    <lineage>
        <taxon>Bacteria</taxon>
        <taxon>Pseudomonadati</taxon>
        <taxon>Pseudomonadota</taxon>
        <taxon>Alphaproteobacteria</taxon>
        <taxon>Rhodobacterales</taxon>
        <taxon>Paracoccaceae</taxon>
        <taxon>Rhodovulum</taxon>
    </lineage>
</organism>
<keyword evidence="1" id="KW-1133">Transmembrane helix</keyword>
<feature type="transmembrane region" description="Helical" evidence="1">
    <location>
        <begin position="37"/>
        <end position="64"/>
    </location>
</feature>
<dbReference type="EMBL" id="SOEB01000024">
    <property type="protein sequence ID" value="TDX24171.1"/>
    <property type="molecule type" value="Genomic_DNA"/>
</dbReference>